<dbReference type="NCBIfam" id="NF038350">
    <property type="entry name" value="taxis_HmpF"/>
    <property type="match status" value="1"/>
</dbReference>
<dbReference type="RefSeq" id="WP_162424973.1">
    <property type="nucleotide sequence ID" value="NZ_WVIE01000030.1"/>
</dbReference>
<comment type="caution">
    <text evidence="3">The sequence shown here is derived from an EMBL/GenBank/DDBJ whole genome shotgun (WGS) entry which is preliminary data.</text>
</comment>
<gene>
    <name evidence="3" type="ORF">GS601_19515</name>
</gene>
<name>A0A8J7Z7I3_9CYAN</name>
<feature type="coiled-coil region" evidence="1">
    <location>
        <begin position="453"/>
        <end position="487"/>
    </location>
</feature>
<dbReference type="AlphaFoldDB" id="A0A8J7Z7I3"/>
<feature type="region of interest" description="Disordered" evidence="2">
    <location>
        <begin position="144"/>
        <end position="173"/>
    </location>
</feature>
<protein>
    <submittedName>
        <fullName evidence="3">Uncharacterized protein</fullName>
    </submittedName>
</protein>
<evidence type="ECO:0000256" key="1">
    <source>
        <dbReference type="SAM" id="Coils"/>
    </source>
</evidence>
<evidence type="ECO:0000313" key="4">
    <source>
        <dbReference type="Proteomes" id="UP000646053"/>
    </source>
</evidence>
<reference evidence="3" key="1">
    <citation type="submission" date="2019-12" db="EMBL/GenBank/DDBJ databases">
        <title>High-Quality draft genome sequences of three cyanobacteria isolated from the limestone walls of the Old Cathedral of Coimbra.</title>
        <authorList>
            <person name="Tiago I."/>
            <person name="Soares F."/>
            <person name="Portugal A."/>
        </authorList>
    </citation>
    <scope>NUCLEOTIDE SEQUENCE</scope>
    <source>
        <strain evidence="3">A</strain>
    </source>
</reference>
<organism evidence="3 4">
    <name type="scientific">Myxacorys almedinensis A</name>
    <dbReference type="NCBI Taxonomy" id="2690445"/>
    <lineage>
        <taxon>Bacteria</taxon>
        <taxon>Bacillati</taxon>
        <taxon>Cyanobacteriota</taxon>
        <taxon>Cyanophyceae</taxon>
        <taxon>Leptolyngbyales</taxon>
        <taxon>Leptolyngbyaceae</taxon>
        <taxon>Myxacorys</taxon>
        <taxon>Myxacorys almedinensis</taxon>
    </lineage>
</organism>
<proteinExistence type="predicted"/>
<keyword evidence="1" id="KW-0175">Coiled coil</keyword>
<sequence>MLYLAEVIQKKGGIMGGGKSELKLLACQRTEQNWSAVSGDESVQADEASRYGAGTLLLVDLTASKQVQRIQEAGRPLVSILQNFSRLQERFKTQEEEIEQWKQSLTYQSQELNRREMEMEARQEQLQQIEADLEQLEQQRQEFEATRQEVTTQQQEMERQRQEMQGAWDQLQGQKQQLEERQAELLGASVLDDEKAQVIHHLLEQLCHGGTSLDEMHTHLQQIYDVLGQQQTVLTHHWQMLEQHQQTAHQLQEETEQQAQILEQQWQAWHQAQETVEQTKSEAKSEESVLHAKQEYAQCLKLQLERYGELHQKLSQVAAGGVAHEAVQIDLHALENLPLEELRSLIKTLQKEFDQSSQFVHGQEEELDLKEKELEALRTKIQQVSEFDRISLEAELTDEQDAYQFLNETLVGQRRSLIEKEGILRQHRAVLARKTGKPDPTAVEGGIDVSPVLAAIEAQRQQQALDLQTVESQIDQLRHAIQQAQEWVNPQIDEQQTKRYELRQLEDALKTQRASVADVVAKVALYQEMLQPLQDAVTGTQQSLDAIAALLSCHQKIGVSHQQTVEQMRQVVSDLSLNLPMLKQD</sequence>
<dbReference type="Proteomes" id="UP000646053">
    <property type="component" value="Unassembled WGS sequence"/>
</dbReference>
<keyword evidence="4" id="KW-1185">Reference proteome</keyword>
<accession>A0A8J7Z7I3</accession>
<feature type="coiled-coil region" evidence="1">
    <location>
        <begin position="360"/>
        <end position="409"/>
    </location>
</feature>
<evidence type="ECO:0000313" key="3">
    <source>
        <dbReference type="EMBL" id="NDJ19448.1"/>
    </source>
</evidence>
<dbReference type="InterPro" id="IPR047813">
    <property type="entry name" value="HmpF"/>
</dbReference>
<evidence type="ECO:0000256" key="2">
    <source>
        <dbReference type="SAM" id="MobiDB-lite"/>
    </source>
</evidence>
<dbReference type="Gene3D" id="1.20.120.330">
    <property type="entry name" value="Nucleotidyltransferases domain 2"/>
    <property type="match status" value="1"/>
</dbReference>
<dbReference type="SUPFAM" id="SSF90257">
    <property type="entry name" value="Myosin rod fragments"/>
    <property type="match status" value="1"/>
</dbReference>
<dbReference type="EMBL" id="WVIE01000030">
    <property type="protein sequence ID" value="NDJ19448.1"/>
    <property type="molecule type" value="Genomic_DNA"/>
</dbReference>